<sequence>MSTCLEIYITANYNHICDRNCNMRILYDNHSSLCRVIPLSLVEEKAVGGIKRKLKVENSNGCTFKHN</sequence>
<reference evidence="1 2" key="1">
    <citation type="journal article" date="2021" name="Hortic Res">
        <title>Chromosome-scale assembly of the Dendrobium chrysotoxum genome enhances the understanding of orchid evolution.</title>
        <authorList>
            <person name="Zhang Y."/>
            <person name="Zhang G.Q."/>
            <person name="Zhang D."/>
            <person name="Liu X.D."/>
            <person name="Xu X.Y."/>
            <person name="Sun W.H."/>
            <person name="Yu X."/>
            <person name="Zhu X."/>
            <person name="Wang Z.W."/>
            <person name="Zhao X."/>
            <person name="Zhong W.Y."/>
            <person name="Chen H."/>
            <person name="Yin W.L."/>
            <person name="Huang T."/>
            <person name="Niu S.C."/>
            <person name="Liu Z.J."/>
        </authorList>
    </citation>
    <scope>NUCLEOTIDE SEQUENCE [LARGE SCALE GENOMIC DNA]</scope>
    <source>
        <strain evidence="1">Lindl</strain>
    </source>
</reference>
<dbReference type="EMBL" id="JAGFBR010000009">
    <property type="protein sequence ID" value="KAH0461521.1"/>
    <property type="molecule type" value="Genomic_DNA"/>
</dbReference>
<name>A0AAV7GXN1_DENCH</name>
<keyword evidence="2" id="KW-1185">Reference proteome</keyword>
<evidence type="ECO:0000313" key="1">
    <source>
        <dbReference type="EMBL" id="KAH0461521.1"/>
    </source>
</evidence>
<comment type="caution">
    <text evidence="1">The sequence shown here is derived from an EMBL/GenBank/DDBJ whole genome shotgun (WGS) entry which is preliminary data.</text>
</comment>
<evidence type="ECO:0000313" key="2">
    <source>
        <dbReference type="Proteomes" id="UP000775213"/>
    </source>
</evidence>
<proteinExistence type="predicted"/>
<organism evidence="1 2">
    <name type="scientific">Dendrobium chrysotoxum</name>
    <name type="common">Orchid</name>
    <dbReference type="NCBI Taxonomy" id="161865"/>
    <lineage>
        <taxon>Eukaryota</taxon>
        <taxon>Viridiplantae</taxon>
        <taxon>Streptophyta</taxon>
        <taxon>Embryophyta</taxon>
        <taxon>Tracheophyta</taxon>
        <taxon>Spermatophyta</taxon>
        <taxon>Magnoliopsida</taxon>
        <taxon>Liliopsida</taxon>
        <taxon>Asparagales</taxon>
        <taxon>Orchidaceae</taxon>
        <taxon>Epidendroideae</taxon>
        <taxon>Malaxideae</taxon>
        <taxon>Dendrobiinae</taxon>
        <taxon>Dendrobium</taxon>
    </lineage>
</organism>
<gene>
    <name evidence="1" type="ORF">IEQ34_009096</name>
</gene>
<protein>
    <submittedName>
        <fullName evidence="1">Uncharacterized protein</fullName>
    </submittedName>
</protein>
<dbReference type="Proteomes" id="UP000775213">
    <property type="component" value="Unassembled WGS sequence"/>
</dbReference>
<accession>A0AAV7GXN1</accession>
<dbReference type="PANTHER" id="PTHR36372">
    <property type="entry name" value="EXPRESSED PROTEIN"/>
    <property type="match status" value="1"/>
</dbReference>
<dbReference type="AlphaFoldDB" id="A0AAV7GXN1"/>